<name>A0A1L7X5T8_9HELO</name>
<protein>
    <recommendedName>
        <fullName evidence="2">DNA/RNA-binding protein Alba-like domain-containing protein</fullName>
    </recommendedName>
</protein>
<feature type="region of interest" description="Disordered" evidence="1">
    <location>
        <begin position="205"/>
        <end position="256"/>
    </location>
</feature>
<feature type="compositionally biased region" description="Basic residues" evidence="1">
    <location>
        <begin position="1"/>
        <end position="12"/>
    </location>
</feature>
<dbReference type="EMBL" id="FJOG01000016">
    <property type="protein sequence ID" value="CZR60383.1"/>
    <property type="molecule type" value="Genomic_DNA"/>
</dbReference>
<dbReference type="Pfam" id="PF01918">
    <property type="entry name" value="Alba"/>
    <property type="match status" value="1"/>
</dbReference>
<dbReference type="AlphaFoldDB" id="A0A1L7X5T8"/>
<feature type="domain" description="DNA/RNA-binding protein Alba-like" evidence="2">
    <location>
        <begin position="127"/>
        <end position="199"/>
    </location>
</feature>
<dbReference type="InterPro" id="IPR002775">
    <property type="entry name" value="DNA/RNA-bd_Alba-like"/>
</dbReference>
<evidence type="ECO:0000313" key="3">
    <source>
        <dbReference type="EMBL" id="CZR60383.1"/>
    </source>
</evidence>
<feature type="compositionally biased region" description="Basic residues" evidence="1">
    <location>
        <begin position="33"/>
        <end position="51"/>
    </location>
</feature>
<reference evidence="3 4" key="1">
    <citation type="submission" date="2016-03" db="EMBL/GenBank/DDBJ databases">
        <authorList>
            <person name="Ploux O."/>
        </authorList>
    </citation>
    <scope>NUCLEOTIDE SEQUENCE [LARGE SCALE GENOMIC DNA]</scope>
    <source>
        <strain evidence="3 4">UAMH 11012</strain>
    </source>
</reference>
<evidence type="ECO:0000259" key="2">
    <source>
        <dbReference type="Pfam" id="PF01918"/>
    </source>
</evidence>
<feature type="region of interest" description="Disordered" evidence="1">
    <location>
        <begin position="1"/>
        <end position="108"/>
    </location>
</feature>
<feature type="compositionally biased region" description="Acidic residues" evidence="1">
    <location>
        <begin position="74"/>
        <end position="89"/>
    </location>
</feature>
<feature type="compositionally biased region" description="Acidic residues" evidence="1">
    <location>
        <begin position="232"/>
        <end position="246"/>
    </location>
</feature>
<feature type="compositionally biased region" description="Polar residues" evidence="1">
    <location>
        <begin position="207"/>
        <end position="216"/>
    </location>
</feature>
<evidence type="ECO:0000256" key="1">
    <source>
        <dbReference type="SAM" id="MobiDB-lite"/>
    </source>
</evidence>
<dbReference type="OrthoDB" id="424402at2759"/>
<keyword evidence="4" id="KW-1185">Reference proteome</keyword>
<evidence type="ECO:0000313" key="4">
    <source>
        <dbReference type="Proteomes" id="UP000184330"/>
    </source>
</evidence>
<proteinExistence type="predicted"/>
<organism evidence="3 4">
    <name type="scientific">Phialocephala subalpina</name>
    <dbReference type="NCBI Taxonomy" id="576137"/>
    <lineage>
        <taxon>Eukaryota</taxon>
        <taxon>Fungi</taxon>
        <taxon>Dikarya</taxon>
        <taxon>Ascomycota</taxon>
        <taxon>Pezizomycotina</taxon>
        <taxon>Leotiomycetes</taxon>
        <taxon>Helotiales</taxon>
        <taxon>Mollisiaceae</taxon>
        <taxon>Phialocephala</taxon>
        <taxon>Phialocephala fortinii species complex</taxon>
    </lineage>
</organism>
<dbReference type="Proteomes" id="UP000184330">
    <property type="component" value="Unassembled WGS sequence"/>
</dbReference>
<accession>A0A1L7X5T8</accession>
<feature type="compositionally biased region" description="Basic and acidic residues" evidence="1">
    <location>
        <begin position="13"/>
        <end position="32"/>
    </location>
</feature>
<feature type="compositionally biased region" description="Polar residues" evidence="1">
    <location>
        <begin position="95"/>
        <end position="108"/>
    </location>
</feature>
<gene>
    <name evidence="3" type="ORF">PAC_10279</name>
</gene>
<dbReference type="GO" id="GO:0003676">
    <property type="term" value="F:nucleic acid binding"/>
    <property type="evidence" value="ECO:0007669"/>
    <property type="project" value="InterPro"/>
</dbReference>
<sequence>MARTKAKARRGPAGREFRENMKTAEGRKLNKENKKRKHETLKASKSAKRAKTSADDERSVLQPANEDGYGDNKDVEDDAMNVEEEDESAQLEPEAQSTMNNPNNTVSPNLTSTSLDIELAKFHEVTTMSILSSSQIQQKVTRTLSLLSVYPVPTKPAIVMLHAKSKAATKMISIAEIVKREIAGKDGVGGKWYQYNKVGQIMEEQKQVSTKDNSNGKAKAKDTENMDGTTGDPEDEDEAESDEEAFETMKTPFERALEGKPKVRAVPVMTIYLSRVRIEGLRKEYGEQTNGLELPQR</sequence>